<comment type="subcellular location">
    <subcellularLocation>
        <location evidence="1">Secreted</location>
        <location evidence="1">Extracellular space</location>
    </subcellularLocation>
</comment>
<name>A0A8J2LCB0_9HEXA</name>
<evidence type="ECO:0000313" key="9">
    <source>
        <dbReference type="EMBL" id="CAG7829567.1"/>
    </source>
</evidence>
<dbReference type="AlphaFoldDB" id="A0A8J2LCB0"/>
<evidence type="ECO:0000256" key="7">
    <source>
        <dbReference type="RuleBase" id="RU363034"/>
    </source>
</evidence>
<evidence type="ECO:0000256" key="2">
    <source>
        <dbReference type="ARBA" id="ARBA00022525"/>
    </source>
</evidence>
<keyword evidence="2" id="KW-0964">Secreted</keyword>
<gene>
    <name evidence="9" type="ORF">AFUS01_LOCUS39426</name>
</gene>
<dbReference type="Proteomes" id="UP000708208">
    <property type="component" value="Unassembled WGS sequence"/>
</dbReference>
<sequence>MVLFLALQKDYYEMRKFILLLFLSAVTALPRAYEDPVIRNSFPVGQGSKGDSSSVLIVGGREAQPGEFPWQVSLQYISGGVLKHNCGGAIIDETHIVTATHCGYASGYQVVAGAHNIQQNETTQQRIPALKFIPHPRFNLFLKNDIAVIILSSPLVFNDRVKPLRLPPANVNPVGQLCVVSGWGNANPSGGNPPMYPDELRAVNLTITSNEECQERLSGSIVDETMVCAHDNAGGKATCGGDSGGPLVCSDATGPYLLGVVSWGRSPCGQPEFPSVLSREFNTPLKNRGILKALRTSWQRHLIEKANSKKTLSGF</sequence>
<proteinExistence type="predicted"/>
<dbReference type="InterPro" id="IPR033116">
    <property type="entry name" value="TRYPSIN_SER"/>
</dbReference>
<keyword evidence="6" id="KW-1015">Disulfide bond</keyword>
<keyword evidence="10" id="KW-1185">Reference proteome</keyword>
<evidence type="ECO:0000256" key="4">
    <source>
        <dbReference type="ARBA" id="ARBA00022801"/>
    </source>
</evidence>
<evidence type="ECO:0000313" key="10">
    <source>
        <dbReference type="Proteomes" id="UP000708208"/>
    </source>
</evidence>
<evidence type="ECO:0000256" key="6">
    <source>
        <dbReference type="ARBA" id="ARBA00023157"/>
    </source>
</evidence>
<keyword evidence="3 7" id="KW-0645">Protease</keyword>
<keyword evidence="5 7" id="KW-0720">Serine protease</keyword>
<protein>
    <recommendedName>
        <fullName evidence="8">Peptidase S1 domain-containing protein</fullName>
    </recommendedName>
</protein>
<dbReference type="GO" id="GO:0006508">
    <property type="term" value="P:proteolysis"/>
    <property type="evidence" value="ECO:0007669"/>
    <property type="project" value="UniProtKB-KW"/>
</dbReference>
<dbReference type="FunFam" id="2.40.10.10:FF:000036">
    <property type="entry name" value="Trypsin beta"/>
    <property type="match status" value="1"/>
</dbReference>
<evidence type="ECO:0000256" key="3">
    <source>
        <dbReference type="ARBA" id="ARBA00022670"/>
    </source>
</evidence>
<dbReference type="EMBL" id="CAJVCH010552054">
    <property type="protein sequence ID" value="CAG7829567.1"/>
    <property type="molecule type" value="Genomic_DNA"/>
</dbReference>
<evidence type="ECO:0000256" key="1">
    <source>
        <dbReference type="ARBA" id="ARBA00004239"/>
    </source>
</evidence>
<dbReference type="OrthoDB" id="10061449at2759"/>
<reference evidence="9" key="1">
    <citation type="submission" date="2021-06" db="EMBL/GenBank/DDBJ databases">
        <authorList>
            <person name="Hodson N. C."/>
            <person name="Mongue J. A."/>
            <person name="Jaron S. K."/>
        </authorList>
    </citation>
    <scope>NUCLEOTIDE SEQUENCE</scope>
</reference>
<keyword evidence="4 7" id="KW-0378">Hydrolase</keyword>
<dbReference type="PANTHER" id="PTHR24264:SF65">
    <property type="entry name" value="SRCR DOMAIN-CONTAINING PROTEIN"/>
    <property type="match status" value="1"/>
</dbReference>
<dbReference type="InterPro" id="IPR001254">
    <property type="entry name" value="Trypsin_dom"/>
</dbReference>
<dbReference type="Pfam" id="PF00089">
    <property type="entry name" value="Trypsin"/>
    <property type="match status" value="1"/>
</dbReference>
<feature type="non-terminal residue" evidence="9">
    <location>
        <position position="1"/>
    </location>
</feature>
<dbReference type="PROSITE" id="PS00135">
    <property type="entry name" value="TRYPSIN_SER"/>
    <property type="match status" value="1"/>
</dbReference>
<evidence type="ECO:0000256" key="5">
    <source>
        <dbReference type="ARBA" id="ARBA00022825"/>
    </source>
</evidence>
<dbReference type="SMART" id="SM00020">
    <property type="entry name" value="Tryp_SPc"/>
    <property type="match status" value="1"/>
</dbReference>
<dbReference type="PROSITE" id="PS00134">
    <property type="entry name" value="TRYPSIN_HIS"/>
    <property type="match status" value="1"/>
</dbReference>
<dbReference type="InterPro" id="IPR050127">
    <property type="entry name" value="Serine_Proteases_S1"/>
</dbReference>
<feature type="domain" description="Peptidase S1" evidence="8">
    <location>
        <begin position="57"/>
        <end position="304"/>
    </location>
</feature>
<dbReference type="FunFam" id="2.40.10.10:FF:000068">
    <property type="entry name" value="transmembrane protease serine 2"/>
    <property type="match status" value="1"/>
</dbReference>
<organism evidence="9 10">
    <name type="scientific">Allacma fusca</name>
    <dbReference type="NCBI Taxonomy" id="39272"/>
    <lineage>
        <taxon>Eukaryota</taxon>
        <taxon>Metazoa</taxon>
        <taxon>Ecdysozoa</taxon>
        <taxon>Arthropoda</taxon>
        <taxon>Hexapoda</taxon>
        <taxon>Collembola</taxon>
        <taxon>Symphypleona</taxon>
        <taxon>Sminthuridae</taxon>
        <taxon>Allacma</taxon>
    </lineage>
</organism>
<comment type="caution">
    <text evidence="9">The sequence shown here is derived from an EMBL/GenBank/DDBJ whole genome shotgun (WGS) entry which is preliminary data.</text>
</comment>
<dbReference type="GO" id="GO:0004252">
    <property type="term" value="F:serine-type endopeptidase activity"/>
    <property type="evidence" value="ECO:0007669"/>
    <property type="project" value="InterPro"/>
</dbReference>
<dbReference type="InterPro" id="IPR018114">
    <property type="entry name" value="TRYPSIN_HIS"/>
</dbReference>
<dbReference type="PROSITE" id="PS50240">
    <property type="entry name" value="TRYPSIN_DOM"/>
    <property type="match status" value="1"/>
</dbReference>
<dbReference type="GO" id="GO:0005615">
    <property type="term" value="C:extracellular space"/>
    <property type="evidence" value="ECO:0007669"/>
    <property type="project" value="TreeGrafter"/>
</dbReference>
<dbReference type="PANTHER" id="PTHR24264">
    <property type="entry name" value="TRYPSIN-RELATED"/>
    <property type="match status" value="1"/>
</dbReference>
<dbReference type="CDD" id="cd00190">
    <property type="entry name" value="Tryp_SPc"/>
    <property type="match status" value="1"/>
</dbReference>
<accession>A0A8J2LCB0</accession>
<evidence type="ECO:0000259" key="8">
    <source>
        <dbReference type="PROSITE" id="PS50240"/>
    </source>
</evidence>